<sequence length="1012" mass="117335">MFEENKKPKKKEKSLIEQLIDENNEEKLKEELKTHDFEEDTFPTLFYALTKGSPRSLLKFLLENGCKHQVKETYDDKSILQHALTNRVELDTIRFLISNGADPKAKDPLDNSTLLHDCVELKLPIEYVKYFATHIAVTSLNEYGESALTYALSSDIMDFELLTFLIKEGSDLETKNKHNKTPLHIACEHDVERDLIELMVKKGCNLKAKDSFGYVPIGYLMPKKIGQRTLEIFCENGQDLAVQDNFGNTLLHWSCRNNLQIFDFLVDSGLDIKITNNNGETCLHKLLVNPNCELSYVQKIIDIGADLNRFTLVNETALHLALSLSKKIDEKIVRLLIKKTDLTLLNREKENFLHFAILYNQSLSMINFLIEKGLKINEATEKLEQTCLHYACKQTKTNFELIKVLMKNGADCSQLDKKNGYPLHYAIQKNYCKGVIPFELIKLLFKNGMDLNIKNSKDLTSLGTPLADYSFTLQPKKEIIEWFFSKGSKIEKAKHKSEFLFRCVQNNCDFETFQYLVKKNFFHPKLEKGNYKSTTLLLTTKGKIKELNLLLESGLDINSNCFLNKESITHFAVKSNMEMLEFVVSKGIDLDVQDNYGNTALHEIIKYNLGIEKFQYLVNKGASLTKINIYGQKPFHLVITSGWDSSVGEKVKIQYLEMLRSFGIDYKEIDLESETFLSQAIKNNNGLNVIKFFIENGVRVNTQVYQARNAPLASALSMNNRAMATLLINYGSKIEDLFFIYAQENYQQRYSYFSQSNDLSQKSINHMEKFRSYQQDFGKLYEKSLYTDFEVRGIKIHKLFIETRLHQKLTEELITKIEKEITKKELEEFFRILYSGIEFKNVNTINEKKYFLKTIVNTLQLDEKVSNCYQRNSLIEDMKLILEDEESMDFSIVVENNYIPCHKFVLVARSGLYAELFETIDSNIQEVNDYSGKSYETIELLIDYFYTDTIKFTGDNDVEFLLDELDDAHQYYLLNSNSSLVCLYECEMCIFYGKKWKNKKQEPQIHKGEAEN</sequence>
<evidence type="ECO:0000313" key="6">
    <source>
        <dbReference type="Proteomes" id="UP001150062"/>
    </source>
</evidence>
<feature type="repeat" description="ANK" evidence="3">
    <location>
        <begin position="383"/>
        <end position="417"/>
    </location>
</feature>
<dbReference type="SMART" id="SM00248">
    <property type="entry name" value="ANK"/>
    <property type="match status" value="15"/>
</dbReference>
<dbReference type="PANTHER" id="PTHR24198:SF165">
    <property type="entry name" value="ANKYRIN REPEAT-CONTAINING PROTEIN-RELATED"/>
    <property type="match status" value="1"/>
</dbReference>
<feature type="domain" description="BTB" evidence="4">
    <location>
        <begin position="888"/>
        <end position="954"/>
    </location>
</feature>
<feature type="repeat" description="ANK" evidence="3">
    <location>
        <begin position="418"/>
        <end position="456"/>
    </location>
</feature>
<accession>A0ABQ8XLU2</accession>
<dbReference type="PROSITE" id="PS50297">
    <property type="entry name" value="ANK_REP_REGION"/>
    <property type="match status" value="1"/>
</dbReference>
<keyword evidence="2 3" id="KW-0040">ANK repeat</keyword>
<keyword evidence="6" id="KW-1185">Reference proteome</keyword>
<dbReference type="Pfam" id="PF00651">
    <property type="entry name" value="BTB"/>
    <property type="match status" value="1"/>
</dbReference>
<dbReference type="InterPro" id="IPR011333">
    <property type="entry name" value="SKP1/BTB/POZ_sf"/>
</dbReference>
<evidence type="ECO:0000259" key="4">
    <source>
        <dbReference type="PROSITE" id="PS50097"/>
    </source>
</evidence>
<dbReference type="EMBL" id="JAOAOG010000286">
    <property type="protein sequence ID" value="KAJ6233012.1"/>
    <property type="molecule type" value="Genomic_DNA"/>
</dbReference>
<feature type="repeat" description="ANK" evidence="3">
    <location>
        <begin position="143"/>
        <end position="177"/>
    </location>
</feature>
<evidence type="ECO:0000256" key="1">
    <source>
        <dbReference type="ARBA" id="ARBA00022737"/>
    </source>
</evidence>
<dbReference type="SUPFAM" id="SSF54695">
    <property type="entry name" value="POZ domain"/>
    <property type="match status" value="1"/>
</dbReference>
<keyword evidence="1" id="KW-0677">Repeat</keyword>
<dbReference type="Pfam" id="PF12796">
    <property type="entry name" value="Ank_2"/>
    <property type="match status" value="4"/>
</dbReference>
<name>A0ABQ8XLU2_9EUKA</name>
<dbReference type="PANTHER" id="PTHR24198">
    <property type="entry name" value="ANKYRIN REPEAT AND PROTEIN KINASE DOMAIN-CONTAINING PROTEIN"/>
    <property type="match status" value="1"/>
</dbReference>
<dbReference type="CDD" id="cd18186">
    <property type="entry name" value="BTB_POZ_ZBTB_KLHL-like"/>
    <property type="match status" value="1"/>
</dbReference>
<evidence type="ECO:0000313" key="5">
    <source>
        <dbReference type="EMBL" id="KAJ6233012.1"/>
    </source>
</evidence>
<gene>
    <name evidence="5" type="ORF">M0813_04295</name>
</gene>
<evidence type="ECO:0000256" key="2">
    <source>
        <dbReference type="ARBA" id="ARBA00023043"/>
    </source>
</evidence>
<feature type="repeat" description="ANK" evidence="3">
    <location>
        <begin position="178"/>
        <end position="211"/>
    </location>
</feature>
<dbReference type="Proteomes" id="UP001150062">
    <property type="component" value="Unassembled WGS sequence"/>
</dbReference>
<reference evidence="5" key="1">
    <citation type="submission" date="2022-08" db="EMBL/GenBank/DDBJ databases">
        <title>Novel sulfate-reducing endosymbionts in the free-living metamonad Anaeramoeba.</title>
        <authorList>
            <person name="Jerlstrom-Hultqvist J."/>
            <person name="Cepicka I."/>
            <person name="Gallot-Lavallee L."/>
            <person name="Salas-Leiva D."/>
            <person name="Curtis B.A."/>
            <person name="Zahonova K."/>
            <person name="Pipaliya S."/>
            <person name="Dacks J."/>
            <person name="Roger A.J."/>
        </authorList>
    </citation>
    <scope>NUCLEOTIDE SEQUENCE</scope>
    <source>
        <strain evidence="5">Schooner1</strain>
    </source>
</reference>
<dbReference type="SUPFAM" id="SSF48403">
    <property type="entry name" value="Ankyrin repeat"/>
    <property type="match status" value="2"/>
</dbReference>
<dbReference type="InterPro" id="IPR000210">
    <property type="entry name" value="BTB/POZ_dom"/>
</dbReference>
<dbReference type="InterPro" id="IPR002110">
    <property type="entry name" value="Ankyrin_rpt"/>
</dbReference>
<dbReference type="Gene3D" id="1.25.40.20">
    <property type="entry name" value="Ankyrin repeat-containing domain"/>
    <property type="match status" value="4"/>
</dbReference>
<comment type="caution">
    <text evidence="5">The sequence shown here is derived from an EMBL/GenBank/DDBJ whole genome shotgun (WGS) entry which is preliminary data.</text>
</comment>
<protein>
    <submittedName>
        <fullName evidence="5">Ankyrin repeat-containing protein</fullName>
    </submittedName>
</protein>
<evidence type="ECO:0000256" key="3">
    <source>
        <dbReference type="PROSITE-ProRule" id="PRU00023"/>
    </source>
</evidence>
<dbReference type="Gene3D" id="3.30.710.10">
    <property type="entry name" value="Potassium Channel Kv1.1, Chain A"/>
    <property type="match status" value="1"/>
</dbReference>
<dbReference type="InterPro" id="IPR036770">
    <property type="entry name" value="Ankyrin_rpt-contain_sf"/>
</dbReference>
<dbReference type="PROSITE" id="PS50088">
    <property type="entry name" value="ANK_REPEAT"/>
    <property type="match status" value="4"/>
</dbReference>
<dbReference type="PROSITE" id="PS50097">
    <property type="entry name" value="BTB"/>
    <property type="match status" value="1"/>
</dbReference>
<proteinExistence type="predicted"/>
<organism evidence="5 6">
    <name type="scientific">Anaeramoeba flamelloides</name>
    <dbReference type="NCBI Taxonomy" id="1746091"/>
    <lineage>
        <taxon>Eukaryota</taxon>
        <taxon>Metamonada</taxon>
        <taxon>Anaeramoebidae</taxon>
        <taxon>Anaeramoeba</taxon>
    </lineage>
</organism>